<dbReference type="Gene3D" id="1.25.40.390">
    <property type="match status" value="1"/>
</dbReference>
<dbReference type="AlphaFoldDB" id="A0A2K9PWU3"/>
<accession>A0A2K9PWU3</accession>
<comment type="similarity">
    <text evidence="2">Belongs to the SusD family.</text>
</comment>
<evidence type="ECO:0000259" key="7">
    <source>
        <dbReference type="Pfam" id="PF14322"/>
    </source>
</evidence>
<dbReference type="EMBL" id="CP025791">
    <property type="protein sequence ID" value="AUP81545.1"/>
    <property type="molecule type" value="Genomic_DNA"/>
</dbReference>
<keyword evidence="9" id="KW-1185">Reference proteome</keyword>
<evidence type="ECO:0000256" key="4">
    <source>
        <dbReference type="ARBA" id="ARBA00023136"/>
    </source>
</evidence>
<proteinExistence type="inferred from homology"/>
<evidence type="ECO:0000313" key="8">
    <source>
        <dbReference type="EMBL" id="AUP81545.1"/>
    </source>
</evidence>
<dbReference type="OrthoDB" id="621570at2"/>
<dbReference type="Pfam" id="PF07980">
    <property type="entry name" value="SusD_RagB"/>
    <property type="match status" value="1"/>
</dbReference>
<evidence type="ECO:0000259" key="6">
    <source>
        <dbReference type="Pfam" id="PF07980"/>
    </source>
</evidence>
<gene>
    <name evidence="8" type="ORF">C1H87_05960</name>
</gene>
<keyword evidence="4" id="KW-0472">Membrane</keyword>
<dbReference type="CDD" id="cd08977">
    <property type="entry name" value="SusD"/>
    <property type="match status" value="1"/>
</dbReference>
<protein>
    <submittedName>
        <fullName evidence="8">RagB/SusD family nutrient uptake outer membrane protein</fullName>
    </submittedName>
</protein>
<name>A0A2K9PWU3_9FLAO</name>
<comment type="subcellular location">
    <subcellularLocation>
        <location evidence="1">Cell outer membrane</location>
    </subcellularLocation>
</comment>
<feature type="domain" description="RagB/SusD" evidence="6">
    <location>
        <begin position="315"/>
        <end position="468"/>
    </location>
</feature>
<evidence type="ECO:0000256" key="2">
    <source>
        <dbReference type="ARBA" id="ARBA00006275"/>
    </source>
</evidence>
<dbReference type="InterPro" id="IPR033985">
    <property type="entry name" value="SusD-like_N"/>
</dbReference>
<dbReference type="RefSeq" id="WP_102758187.1">
    <property type="nucleotide sequence ID" value="NZ_CP025791.1"/>
</dbReference>
<organism evidence="8 9">
    <name type="scientific">Flavivirga eckloniae</name>
    <dbReference type="NCBI Taxonomy" id="1803846"/>
    <lineage>
        <taxon>Bacteria</taxon>
        <taxon>Pseudomonadati</taxon>
        <taxon>Bacteroidota</taxon>
        <taxon>Flavobacteriia</taxon>
        <taxon>Flavobacteriales</taxon>
        <taxon>Flavobacteriaceae</taxon>
        <taxon>Flavivirga</taxon>
    </lineage>
</organism>
<evidence type="ECO:0000256" key="3">
    <source>
        <dbReference type="ARBA" id="ARBA00022729"/>
    </source>
</evidence>
<reference evidence="8 9" key="1">
    <citation type="submission" date="2018-01" db="EMBL/GenBank/DDBJ databases">
        <title>Complete genome sequence of Flavivirga eckloniae ECD14 isolated from seaweed Ecklonia cava.</title>
        <authorList>
            <person name="Lee J.H."/>
            <person name="Baik K.S."/>
            <person name="Seong C.N."/>
        </authorList>
    </citation>
    <scope>NUCLEOTIDE SEQUENCE [LARGE SCALE GENOMIC DNA]</scope>
    <source>
        <strain evidence="8 9">ECD14</strain>
    </source>
</reference>
<dbReference type="SUPFAM" id="SSF48452">
    <property type="entry name" value="TPR-like"/>
    <property type="match status" value="1"/>
</dbReference>
<evidence type="ECO:0000313" key="9">
    <source>
        <dbReference type="Proteomes" id="UP000235826"/>
    </source>
</evidence>
<dbReference type="Pfam" id="PF14322">
    <property type="entry name" value="SusD-like_3"/>
    <property type="match status" value="1"/>
</dbReference>
<evidence type="ECO:0000256" key="5">
    <source>
        <dbReference type="ARBA" id="ARBA00023237"/>
    </source>
</evidence>
<dbReference type="Proteomes" id="UP000235826">
    <property type="component" value="Chromosome"/>
</dbReference>
<sequence>MRYTIETLISCRCYSIKVLHAFLFILLFSNCDDFVEVDLPQNQLTSSDVFQDAATATAAIRNIYVEMRDGGLMSGYEGGNSSELGLYADEMDQFNIQNPFFDHSISATNSRISGWWNHTYNLIYTANAIIEGVENSATLSLEDHNQLKGEALFIRGYLHFLLVELYGPVPYIRTTDYTVNVIAFRDPINKVYDYIIKDLIEAANLLSEDISGERIRVYKGVVKALLARVYLYTHQWHLAETMASNIINSFVLEPDLNKVFLKNASSTIWQFRPSVEGENASYGGSFIFTVNPGIKPTLSESMVKTFQPNDLRKYSWTRSVNSGSNTWYHAYKYKEAGSTENLDGEAESKEYPVVFRLAEQYLIRAEARAQRGDISGAQEDLNVVRTRAGLPNTIAASTDALLGVILQERRVELFTEHGHRWFDLKRLGKAAEILAPVKSNWQDKDILLPIPESEILLNPNLIPQNDGY</sequence>
<dbReference type="GO" id="GO:0009279">
    <property type="term" value="C:cell outer membrane"/>
    <property type="evidence" value="ECO:0007669"/>
    <property type="project" value="UniProtKB-SubCell"/>
</dbReference>
<dbReference type="KEGG" id="fek:C1H87_05960"/>
<feature type="domain" description="SusD-like N-terminal" evidence="7">
    <location>
        <begin position="98"/>
        <end position="231"/>
    </location>
</feature>
<keyword evidence="3" id="KW-0732">Signal</keyword>
<keyword evidence="5" id="KW-0998">Cell outer membrane</keyword>
<evidence type="ECO:0000256" key="1">
    <source>
        <dbReference type="ARBA" id="ARBA00004442"/>
    </source>
</evidence>
<dbReference type="InterPro" id="IPR011990">
    <property type="entry name" value="TPR-like_helical_dom_sf"/>
</dbReference>
<dbReference type="InterPro" id="IPR012944">
    <property type="entry name" value="SusD_RagB_dom"/>
</dbReference>